<feature type="transmembrane region" description="Helical" evidence="8">
    <location>
        <begin position="63"/>
        <end position="82"/>
    </location>
</feature>
<feature type="transmembrane region" description="Helical" evidence="8">
    <location>
        <begin position="411"/>
        <end position="435"/>
    </location>
</feature>
<feature type="transmembrane region" description="Helical" evidence="8">
    <location>
        <begin position="181"/>
        <end position="200"/>
    </location>
</feature>
<dbReference type="CDD" id="cd17502">
    <property type="entry name" value="MFS_Azr1_MDR_like"/>
    <property type="match status" value="1"/>
</dbReference>
<feature type="transmembrane region" description="Helical" evidence="8">
    <location>
        <begin position="317"/>
        <end position="338"/>
    </location>
</feature>
<evidence type="ECO:0000256" key="8">
    <source>
        <dbReference type="SAM" id="Phobius"/>
    </source>
</evidence>
<dbReference type="InterPro" id="IPR004638">
    <property type="entry name" value="EmrB-like"/>
</dbReference>
<keyword evidence="5 8" id="KW-0812">Transmembrane</keyword>
<comment type="subcellular location">
    <subcellularLocation>
        <location evidence="1">Cell membrane</location>
        <topology evidence="1">Multi-pass membrane protein</topology>
    </subcellularLocation>
</comment>
<feature type="transmembrane region" description="Helical" evidence="8">
    <location>
        <begin position="94"/>
        <end position="113"/>
    </location>
</feature>
<accession>A0A543IZN9</accession>
<dbReference type="InterPro" id="IPR011701">
    <property type="entry name" value="MFS"/>
</dbReference>
<feature type="transmembrane region" description="Helical" evidence="8">
    <location>
        <begin position="29"/>
        <end position="51"/>
    </location>
</feature>
<dbReference type="FunFam" id="1.20.1720.10:FF:000004">
    <property type="entry name" value="EmrB/QacA family drug resistance transporter"/>
    <property type="match status" value="1"/>
</dbReference>
<comment type="caution">
    <text evidence="10">The sequence shown here is derived from an EMBL/GenBank/DDBJ whole genome shotgun (WGS) entry which is preliminary data.</text>
</comment>
<protein>
    <submittedName>
        <fullName evidence="10">EmrB/QacA subfamily drug resistance transporter</fullName>
    </submittedName>
</protein>
<feature type="transmembrane region" description="Helical" evidence="8">
    <location>
        <begin position="284"/>
        <end position="305"/>
    </location>
</feature>
<feature type="transmembrane region" description="Helical" evidence="8">
    <location>
        <begin position="378"/>
        <end position="399"/>
    </location>
</feature>
<evidence type="ECO:0000256" key="7">
    <source>
        <dbReference type="ARBA" id="ARBA00023136"/>
    </source>
</evidence>
<dbReference type="Proteomes" id="UP000319213">
    <property type="component" value="Unassembled WGS sequence"/>
</dbReference>
<dbReference type="SUPFAM" id="SSF103473">
    <property type="entry name" value="MFS general substrate transporter"/>
    <property type="match status" value="1"/>
</dbReference>
<evidence type="ECO:0000256" key="3">
    <source>
        <dbReference type="ARBA" id="ARBA00022448"/>
    </source>
</evidence>
<dbReference type="Gene3D" id="1.20.1250.20">
    <property type="entry name" value="MFS general substrate transporter like domains"/>
    <property type="match status" value="2"/>
</dbReference>
<dbReference type="NCBIfam" id="TIGR00711">
    <property type="entry name" value="efflux_EmrB"/>
    <property type="match status" value="1"/>
</dbReference>
<feature type="transmembrane region" description="Helical" evidence="8">
    <location>
        <begin position="119"/>
        <end position="140"/>
    </location>
</feature>
<sequence length="520" mass="54850">MTETGIRSDVPQTPSPQRRGYTHREIMQILSGLLVAMLTSMLSTSVVGTALPTIVGELGGQEQLSWVAAANLLTMTVSVPLWGKLSDLFGRKRMFQLALVLFALSSVAAGMSQSMGMLIAARAVQGVGGGGIMALVQVILGDVVEPRERGRYNGYVGSVFGVSTIAGPLLGGVLVDTQGLGWRWCFYLAVPFAVAAFLVVQRKLRLPYVRRDARIDWWGAFTITGAAASLMLVLSLGGHEFAWDSPWTFGLFALSAVLAVAAVLAERRAADPILPPRLFRDRTFVLTSVASHLLGIALFAMMIYLPQYLQIVKGMTPMASGLMTLPMVLSHVLSSLVCGRLVSRYGRWKVYPVVGLLLVAAGLALLSRLEVGSSEVAIGLDAAVVGTGFGMSMPILLLAAQNAVEHRDMAVATSGVGFFRSLGGAVGVAAFGAILTNRVHDEMTRLLAASRVKLTGTVDLGTPEAIRGLAPAVRHVVVHAFADAMSTVFLVAVPTALLGAVAVACLRELPLRTGASSPSG</sequence>
<evidence type="ECO:0000256" key="4">
    <source>
        <dbReference type="ARBA" id="ARBA00022475"/>
    </source>
</evidence>
<dbReference type="PRINTS" id="PR01036">
    <property type="entry name" value="TCRTETB"/>
</dbReference>
<dbReference type="EMBL" id="VFPQ01000001">
    <property type="protein sequence ID" value="TQM76040.1"/>
    <property type="molecule type" value="Genomic_DNA"/>
</dbReference>
<keyword evidence="7 8" id="KW-0472">Membrane</keyword>
<reference evidence="10 11" key="1">
    <citation type="submission" date="2019-06" db="EMBL/GenBank/DDBJ databases">
        <title>Sequencing the genomes of 1000 actinobacteria strains.</title>
        <authorList>
            <person name="Klenk H.-P."/>
        </authorList>
    </citation>
    <scope>NUCLEOTIDE SEQUENCE [LARGE SCALE GENOMIC DNA]</scope>
    <source>
        <strain evidence="10 11">DSM 43186</strain>
    </source>
</reference>
<feature type="transmembrane region" description="Helical" evidence="8">
    <location>
        <begin position="152"/>
        <end position="175"/>
    </location>
</feature>
<evidence type="ECO:0000313" key="10">
    <source>
        <dbReference type="EMBL" id="TQM76040.1"/>
    </source>
</evidence>
<keyword evidence="11" id="KW-1185">Reference proteome</keyword>
<feature type="transmembrane region" description="Helical" evidence="8">
    <location>
        <begin position="350"/>
        <end position="366"/>
    </location>
</feature>
<dbReference type="AlphaFoldDB" id="A0A543IZN9"/>
<organism evidence="10 11">
    <name type="scientific">Thermopolyspora flexuosa</name>
    <dbReference type="NCBI Taxonomy" id="103836"/>
    <lineage>
        <taxon>Bacteria</taxon>
        <taxon>Bacillati</taxon>
        <taxon>Actinomycetota</taxon>
        <taxon>Actinomycetes</taxon>
        <taxon>Streptosporangiales</taxon>
        <taxon>Streptosporangiaceae</taxon>
        <taxon>Thermopolyspora</taxon>
    </lineage>
</organism>
<evidence type="ECO:0000313" key="11">
    <source>
        <dbReference type="Proteomes" id="UP000319213"/>
    </source>
</evidence>
<evidence type="ECO:0000256" key="1">
    <source>
        <dbReference type="ARBA" id="ARBA00004651"/>
    </source>
</evidence>
<keyword evidence="4" id="KW-1003">Cell membrane</keyword>
<feature type="transmembrane region" description="Helical" evidence="8">
    <location>
        <begin position="220"/>
        <end position="239"/>
    </location>
</feature>
<dbReference type="GO" id="GO:0005886">
    <property type="term" value="C:plasma membrane"/>
    <property type="evidence" value="ECO:0007669"/>
    <property type="project" value="UniProtKB-SubCell"/>
</dbReference>
<dbReference type="InterPro" id="IPR020846">
    <property type="entry name" value="MFS_dom"/>
</dbReference>
<dbReference type="RefSeq" id="WP_229788298.1">
    <property type="nucleotide sequence ID" value="NZ_BMPV01000001.1"/>
</dbReference>
<dbReference type="Pfam" id="PF07690">
    <property type="entry name" value="MFS_1"/>
    <property type="match status" value="1"/>
</dbReference>
<keyword evidence="3" id="KW-0813">Transport</keyword>
<gene>
    <name evidence="10" type="ORF">FHX40_2764</name>
</gene>
<evidence type="ECO:0000256" key="5">
    <source>
        <dbReference type="ARBA" id="ARBA00022692"/>
    </source>
</evidence>
<name>A0A543IZN9_9ACTN</name>
<evidence type="ECO:0000259" key="9">
    <source>
        <dbReference type="PROSITE" id="PS50850"/>
    </source>
</evidence>
<dbReference type="PANTHER" id="PTHR23501">
    <property type="entry name" value="MAJOR FACILITATOR SUPERFAMILY"/>
    <property type="match status" value="1"/>
</dbReference>
<dbReference type="PROSITE" id="PS50850">
    <property type="entry name" value="MFS"/>
    <property type="match status" value="1"/>
</dbReference>
<dbReference type="GO" id="GO:0022857">
    <property type="term" value="F:transmembrane transporter activity"/>
    <property type="evidence" value="ECO:0007669"/>
    <property type="project" value="InterPro"/>
</dbReference>
<dbReference type="InterPro" id="IPR036259">
    <property type="entry name" value="MFS_trans_sf"/>
</dbReference>
<comment type="similarity">
    <text evidence="2">Belongs to the major facilitator superfamily. TCR/Tet family.</text>
</comment>
<feature type="transmembrane region" description="Helical" evidence="8">
    <location>
        <begin position="484"/>
        <end position="506"/>
    </location>
</feature>
<evidence type="ECO:0000256" key="2">
    <source>
        <dbReference type="ARBA" id="ARBA00007520"/>
    </source>
</evidence>
<feature type="transmembrane region" description="Helical" evidence="8">
    <location>
        <begin position="245"/>
        <end position="264"/>
    </location>
</feature>
<dbReference type="PANTHER" id="PTHR23501:SF197">
    <property type="entry name" value="COMD"/>
    <property type="match status" value="1"/>
</dbReference>
<feature type="domain" description="Major facilitator superfamily (MFS) profile" evidence="9">
    <location>
        <begin position="29"/>
        <end position="511"/>
    </location>
</feature>
<evidence type="ECO:0000256" key="6">
    <source>
        <dbReference type="ARBA" id="ARBA00022989"/>
    </source>
</evidence>
<proteinExistence type="inferred from homology"/>
<keyword evidence="6 8" id="KW-1133">Transmembrane helix</keyword>